<dbReference type="GO" id="GO:0016020">
    <property type="term" value="C:membrane"/>
    <property type="evidence" value="ECO:0007669"/>
    <property type="project" value="TreeGrafter"/>
</dbReference>
<name>A0AAD5CYX2_AMBAR</name>
<dbReference type="PROSITE" id="PS00823">
    <property type="entry name" value="DEHYDRIN_2"/>
    <property type="match status" value="1"/>
</dbReference>
<dbReference type="PANTHER" id="PTHR33346:SF2">
    <property type="entry name" value="DEHYDRIN ERD14"/>
    <property type="match status" value="1"/>
</dbReference>
<feature type="compositionally biased region" description="Basic and acidic residues" evidence="3">
    <location>
        <begin position="1"/>
        <end position="15"/>
    </location>
</feature>
<sequence>MSNEAVYHDAPKTEEPCETITTTVKVEEPETVEQSDRGLFGFGKKEEEKKCEDAAISSEFEQKVQVSEPEPKSEEKKESLLDKLHRSNSSSSSSSDEECEDGEKKKKKKSLKDKVKDKIEGHKEKKEEEKVEKYEADTSVPIEKYEEVAVPTPTPAPEEKKGFMEKIKEKLPGGHKKTEEEHVVAPPPPPPAEVAHDEEGEHKEKKGIFEKIKEKIPGYHSKSEEEKEKEKVKECD</sequence>
<keyword evidence="5" id="KW-1185">Reference proteome</keyword>
<proteinExistence type="inferred from homology"/>
<dbReference type="Proteomes" id="UP001206925">
    <property type="component" value="Unassembled WGS sequence"/>
</dbReference>
<organism evidence="4 5">
    <name type="scientific">Ambrosia artemisiifolia</name>
    <name type="common">Common ragweed</name>
    <dbReference type="NCBI Taxonomy" id="4212"/>
    <lineage>
        <taxon>Eukaryota</taxon>
        <taxon>Viridiplantae</taxon>
        <taxon>Streptophyta</taxon>
        <taxon>Embryophyta</taxon>
        <taxon>Tracheophyta</taxon>
        <taxon>Spermatophyta</taxon>
        <taxon>Magnoliopsida</taxon>
        <taxon>eudicotyledons</taxon>
        <taxon>Gunneridae</taxon>
        <taxon>Pentapetalae</taxon>
        <taxon>asterids</taxon>
        <taxon>campanulids</taxon>
        <taxon>Asterales</taxon>
        <taxon>Asteraceae</taxon>
        <taxon>Asteroideae</taxon>
        <taxon>Heliantheae alliance</taxon>
        <taxon>Heliantheae</taxon>
        <taxon>Ambrosia</taxon>
    </lineage>
</organism>
<comment type="caution">
    <text evidence="4">The sequence shown here is derived from an EMBL/GenBank/DDBJ whole genome shotgun (WGS) entry which is preliminary data.</text>
</comment>
<feature type="compositionally biased region" description="Basic and acidic residues" evidence="3">
    <location>
        <begin position="194"/>
        <end position="236"/>
    </location>
</feature>
<dbReference type="InterPro" id="IPR000167">
    <property type="entry name" value="Dehydrin"/>
</dbReference>
<dbReference type="GO" id="GO:0009737">
    <property type="term" value="P:response to abscisic acid"/>
    <property type="evidence" value="ECO:0007669"/>
    <property type="project" value="TreeGrafter"/>
</dbReference>
<evidence type="ECO:0000256" key="2">
    <source>
        <dbReference type="RuleBase" id="RU003995"/>
    </source>
</evidence>
<evidence type="ECO:0000256" key="3">
    <source>
        <dbReference type="SAM" id="MobiDB-lite"/>
    </source>
</evidence>
<accession>A0AAD5CYX2</accession>
<dbReference type="AlphaFoldDB" id="A0AAD5CYX2"/>
<dbReference type="EMBL" id="JAMZMK010006150">
    <property type="protein sequence ID" value="KAI7750452.1"/>
    <property type="molecule type" value="Genomic_DNA"/>
</dbReference>
<dbReference type="GO" id="GO:0009414">
    <property type="term" value="P:response to water deprivation"/>
    <property type="evidence" value="ECO:0007669"/>
    <property type="project" value="TreeGrafter"/>
</dbReference>
<dbReference type="GO" id="GO:0009631">
    <property type="term" value="P:cold acclimation"/>
    <property type="evidence" value="ECO:0007669"/>
    <property type="project" value="TreeGrafter"/>
</dbReference>
<evidence type="ECO:0008006" key="6">
    <source>
        <dbReference type="Google" id="ProtNLM"/>
    </source>
</evidence>
<comment type="similarity">
    <text evidence="1 2">Belongs to the plant dehydrin family.</text>
</comment>
<feature type="region of interest" description="Disordered" evidence="3">
    <location>
        <begin position="171"/>
        <end position="236"/>
    </location>
</feature>
<dbReference type="InterPro" id="IPR030513">
    <property type="entry name" value="Dehydrin_CS"/>
</dbReference>
<reference evidence="4" key="1">
    <citation type="submission" date="2022-06" db="EMBL/GenBank/DDBJ databases">
        <title>Uncovering the hologenomic basis of an extraordinary plant invasion.</title>
        <authorList>
            <person name="Bieker V.C."/>
            <person name="Martin M.D."/>
            <person name="Gilbert T."/>
            <person name="Hodgins K."/>
            <person name="Battlay P."/>
            <person name="Petersen B."/>
            <person name="Wilson J."/>
        </authorList>
    </citation>
    <scope>NUCLEOTIDE SEQUENCE</scope>
    <source>
        <strain evidence="4">AA19_3_7</strain>
        <tissue evidence="4">Leaf</tissue>
    </source>
</reference>
<evidence type="ECO:0000313" key="4">
    <source>
        <dbReference type="EMBL" id="KAI7750452.1"/>
    </source>
</evidence>
<feature type="region of interest" description="Disordered" evidence="3">
    <location>
        <begin position="1"/>
        <end position="137"/>
    </location>
</feature>
<dbReference type="GO" id="GO:0005829">
    <property type="term" value="C:cytosol"/>
    <property type="evidence" value="ECO:0007669"/>
    <property type="project" value="TreeGrafter"/>
</dbReference>
<feature type="compositionally biased region" description="Basic and acidic residues" evidence="3">
    <location>
        <begin position="171"/>
        <end position="183"/>
    </location>
</feature>
<gene>
    <name evidence="4" type="ORF">M8C21_028923</name>
</gene>
<feature type="compositionally biased region" description="Basic and acidic residues" evidence="3">
    <location>
        <begin position="69"/>
        <end position="85"/>
    </location>
</feature>
<dbReference type="PANTHER" id="PTHR33346">
    <property type="entry name" value="DEHYDRIN XERO 2-RELATED"/>
    <property type="match status" value="1"/>
</dbReference>
<protein>
    <recommendedName>
        <fullName evidence="6">Dehydrin</fullName>
    </recommendedName>
</protein>
<evidence type="ECO:0000256" key="1">
    <source>
        <dbReference type="ARBA" id="ARBA00008403"/>
    </source>
</evidence>
<dbReference type="Pfam" id="PF00257">
    <property type="entry name" value="Dehydrin"/>
    <property type="match status" value="1"/>
</dbReference>
<feature type="compositionally biased region" description="Basic and acidic residues" evidence="3">
    <location>
        <begin position="112"/>
        <end position="136"/>
    </location>
</feature>
<feature type="compositionally biased region" description="Basic and acidic residues" evidence="3">
    <location>
        <begin position="43"/>
        <end position="53"/>
    </location>
</feature>
<evidence type="ECO:0000313" key="5">
    <source>
        <dbReference type="Proteomes" id="UP001206925"/>
    </source>
</evidence>